<evidence type="ECO:0000256" key="4">
    <source>
        <dbReference type="ARBA" id="ARBA00022801"/>
    </source>
</evidence>
<dbReference type="SUPFAM" id="SSF48225">
    <property type="entry name" value="Seven-hairpin glycosidases"/>
    <property type="match status" value="1"/>
</dbReference>
<dbReference type="InterPro" id="IPR036026">
    <property type="entry name" value="Seven-hairpin_glycosidases"/>
</dbReference>
<sequence>MPRFIVFETAASAEDRVDRLIKIRQLFEKDWKSYRKFAWKKNALLPISDGWKDQFLGWAATLVDSLATALDHRLTRRVRRGRGSCCRNRLWQLYQSRVNIFETNIRYLGGLMAAYDLSEKEGAISESDGRKQEFQDKAQDMLTAVSSGKRTDHVNGGVLDVTIAAYSVPKEDYMEVWSPDSLRAPSHVLMK</sequence>
<dbReference type="AlphaFoldDB" id="A0A5C6G8R8"/>
<name>A0A5C6G8R8_METRR</name>
<evidence type="ECO:0000256" key="3">
    <source>
        <dbReference type="ARBA" id="ARBA00007658"/>
    </source>
</evidence>
<dbReference type="PANTHER" id="PTHR11742">
    <property type="entry name" value="MANNOSYL-OLIGOSACCHARIDE ALPHA-1,2-MANNOSIDASE-RELATED"/>
    <property type="match status" value="1"/>
</dbReference>
<dbReference type="Pfam" id="PF01532">
    <property type="entry name" value="Glyco_hydro_47"/>
    <property type="match status" value="1"/>
</dbReference>
<dbReference type="Gene3D" id="1.50.10.10">
    <property type="match status" value="1"/>
</dbReference>
<dbReference type="GO" id="GO:0016020">
    <property type="term" value="C:membrane"/>
    <property type="evidence" value="ECO:0007669"/>
    <property type="project" value="InterPro"/>
</dbReference>
<evidence type="ECO:0000256" key="6">
    <source>
        <dbReference type="RuleBase" id="RU361193"/>
    </source>
</evidence>
<dbReference type="GO" id="GO:0005783">
    <property type="term" value="C:endoplasmic reticulum"/>
    <property type="evidence" value="ECO:0007669"/>
    <property type="project" value="TreeGrafter"/>
</dbReference>
<accession>A0A5C6G8R8</accession>
<dbReference type="GO" id="GO:0005509">
    <property type="term" value="F:calcium ion binding"/>
    <property type="evidence" value="ECO:0007669"/>
    <property type="project" value="InterPro"/>
</dbReference>
<organism evidence="7 8">
    <name type="scientific">Metarhizium rileyi (strain RCEF 4871)</name>
    <name type="common">Nomuraea rileyi</name>
    <dbReference type="NCBI Taxonomy" id="1649241"/>
    <lineage>
        <taxon>Eukaryota</taxon>
        <taxon>Fungi</taxon>
        <taxon>Dikarya</taxon>
        <taxon>Ascomycota</taxon>
        <taxon>Pezizomycotina</taxon>
        <taxon>Sordariomycetes</taxon>
        <taxon>Hypocreomycetidae</taxon>
        <taxon>Hypocreales</taxon>
        <taxon>Clavicipitaceae</taxon>
        <taxon>Metarhizium</taxon>
    </lineage>
</organism>
<dbReference type="PRINTS" id="PR00747">
    <property type="entry name" value="GLYHDRLASE47"/>
</dbReference>
<evidence type="ECO:0000313" key="8">
    <source>
        <dbReference type="Proteomes" id="UP000317257"/>
    </source>
</evidence>
<comment type="cofactor">
    <cofactor evidence="1">
        <name>Ca(2+)</name>
        <dbReference type="ChEBI" id="CHEBI:29108"/>
    </cofactor>
</comment>
<proteinExistence type="inferred from homology"/>
<dbReference type="EMBL" id="SBHS01000029">
    <property type="protein sequence ID" value="TWU72336.1"/>
    <property type="molecule type" value="Genomic_DNA"/>
</dbReference>
<keyword evidence="5" id="KW-1015">Disulfide bond</keyword>
<evidence type="ECO:0000313" key="7">
    <source>
        <dbReference type="EMBL" id="TWU72336.1"/>
    </source>
</evidence>
<protein>
    <recommendedName>
        <fullName evidence="6">alpha-1,2-Mannosidase</fullName>
        <ecNumber evidence="6">3.2.1.-</ecNumber>
    </recommendedName>
</protein>
<keyword evidence="4 6" id="KW-0378">Hydrolase</keyword>
<dbReference type="GO" id="GO:0004571">
    <property type="term" value="F:mannosyl-oligosaccharide 1,2-alpha-mannosidase activity"/>
    <property type="evidence" value="ECO:0007669"/>
    <property type="project" value="InterPro"/>
</dbReference>
<dbReference type="GO" id="GO:0005975">
    <property type="term" value="P:carbohydrate metabolic process"/>
    <property type="evidence" value="ECO:0007669"/>
    <property type="project" value="InterPro"/>
</dbReference>
<reference evidence="8" key="1">
    <citation type="submission" date="2018-12" db="EMBL/GenBank/DDBJ databases">
        <title>The complete genome of Metarhizium rileyi, a key fungal pathogen of Lepidoptera.</title>
        <authorList>
            <person name="Binneck E."/>
            <person name="Lastra C.C.L."/>
            <person name="Sosa-Gomez D.R."/>
        </authorList>
    </citation>
    <scope>NUCLEOTIDE SEQUENCE [LARGE SCALE GENOMIC DNA]</scope>
    <source>
        <strain evidence="8">Cep018-CH2</strain>
    </source>
</reference>
<comment type="similarity">
    <text evidence="3 6">Belongs to the glycosyl hydrolase 47 family.</text>
</comment>
<dbReference type="InterPro" id="IPR050749">
    <property type="entry name" value="Glycosyl_Hydrolase_47"/>
</dbReference>
<evidence type="ECO:0000256" key="5">
    <source>
        <dbReference type="ARBA" id="ARBA00023157"/>
    </source>
</evidence>
<dbReference type="UniPathway" id="UPA00378"/>
<evidence type="ECO:0000256" key="1">
    <source>
        <dbReference type="ARBA" id="ARBA00001913"/>
    </source>
</evidence>
<dbReference type="InterPro" id="IPR001382">
    <property type="entry name" value="Glyco_hydro_47"/>
</dbReference>
<gene>
    <name evidence="7" type="ORF">ED733_001523</name>
</gene>
<keyword evidence="6" id="KW-0326">Glycosidase</keyword>
<evidence type="ECO:0000256" key="2">
    <source>
        <dbReference type="ARBA" id="ARBA00004922"/>
    </source>
</evidence>
<comment type="pathway">
    <text evidence="2">Protein modification; protein glycosylation.</text>
</comment>
<dbReference type="InterPro" id="IPR012341">
    <property type="entry name" value="6hp_glycosidase-like_sf"/>
</dbReference>
<dbReference type="GO" id="GO:0036503">
    <property type="term" value="P:ERAD pathway"/>
    <property type="evidence" value="ECO:0007669"/>
    <property type="project" value="UniProtKB-ARBA"/>
</dbReference>
<comment type="caution">
    <text evidence="7">The sequence shown here is derived from an EMBL/GenBank/DDBJ whole genome shotgun (WGS) entry which is preliminary data.</text>
</comment>
<dbReference type="Proteomes" id="UP000317257">
    <property type="component" value="Unassembled WGS sequence"/>
</dbReference>
<dbReference type="EC" id="3.2.1.-" evidence="6"/>
<dbReference type="PANTHER" id="PTHR11742:SF29">
    <property type="entry name" value="ALPHA-1,2-MANNOSIDASE"/>
    <property type="match status" value="1"/>
</dbReference>